<dbReference type="RefSeq" id="WP_131446364.1">
    <property type="nucleotide sequence ID" value="NZ_SJZB01000029.1"/>
</dbReference>
<sequence>MGKLVDGNDGLPAEEVGVHAKQKHEYLKRYLDISSAARRRFLDGLGGATYIDLFCSVGQARVRESGEYIDGSAVAAWKISVESGTPFSTIYLADADDDRRRVMAERLRRLKAPVKELPGTALDAARLIPDVVNKYGLHFAFLDPYNLCALDFGILESLSCLKRMDMLIHVSAMDLQRNLGANMHSEESEWDRFAPGWREHVSPAAPQREIRRLVMEYWRSRIAGLGVHPGSDGDVKMITGRQNQYLYWLLLAAKHKLALKFWKIASNPEGQQELF</sequence>
<name>A0A4R1BDN0_9PROT</name>
<dbReference type="NCBIfam" id="TIGR04474">
    <property type="entry name" value="tcm_partner"/>
    <property type="match status" value="1"/>
</dbReference>
<dbReference type="InterPro" id="IPR031009">
    <property type="entry name" value="Tcm_partner"/>
</dbReference>
<gene>
    <name evidence="1" type="primary">tcmP</name>
    <name evidence="1" type="ORF">EZJ19_07920</name>
</gene>
<dbReference type="EMBL" id="SJZB01000029">
    <property type="protein sequence ID" value="TCJ15226.1"/>
    <property type="molecule type" value="Genomic_DNA"/>
</dbReference>
<comment type="caution">
    <text evidence="1">The sequence shown here is derived from an EMBL/GenBank/DDBJ whole genome shotgun (WGS) entry which is preliminary data.</text>
</comment>
<dbReference type="AlphaFoldDB" id="A0A4R1BDN0"/>
<evidence type="ECO:0000313" key="2">
    <source>
        <dbReference type="Proteomes" id="UP000295443"/>
    </source>
</evidence>
<reference evidence="1 2" key="1">
    <citation type="submission" date="2019-03" db="EMBL/GenBank/DDBJ databases">
        <title>Genome sequence of Thiobacillaceae bacterium LSR1, a sulfur-oxidizing bacterium isolated from freshwater sediment.</title>
        <authorList>
            <person name="Li S."/>
        </authorList>
    </citation>
    <scope>NUCLEOTIDE SEQUENCE [LARGE SCALE GENOMIC DNA]</scope>
    <source>
        <strain evidence="1 2">LSR1</strain>
    </source>
</reference>
<dbReference type="Proteomes" id="UP000295443">
    <property type="component" value="Unassembled WGS sequence"/>
</dbReference>
<organism evidence="1 2">
    <name type="scientific">Parasulfuritortus cantonensis</name>
    <dbReference type="NCBI Taxonomy" id="2528202"/>
    <lineage>
        <taxon>Bacteria</taxon>
        <taxon>Pseudomonadati</taxon>
        <taxon>Pseudomonadota</taxon>
        <taxon>Betaproteobacteria</taxon>
        <taxon>Nitrosomonadales</taxon>
        <taxon>Thiobacillaceae</taxon>
        <taxon>Parasulfuritortus</taxon>
    </lineage>
</organism>
<dbReference type="OrthoDB" id="1551176at2"/>
<accession>A0A4R1BDN0</accession>
<protein>
    <submittedName>
        <fullName evidence="1">Three-Cys-motif partner protein TcmP</fullName>
    </submittedName>
</protein>
<evidence type="ECO:0000313" key="1">
    <source>
        <dbReference type="EMBL" id="TCJ15226.1"/>
    </source>
</evidence>
<proteinExistence type="predicted"/>
<keyword evidence="2" id="KW-1185">Reference proteome</keyword>